<dbReference type="InterPro" id="IPR051806">
    <property type="entry name" value="HAD-like_SPP"/>
</dbReference>
<dbReference type="EMBL" id="JADIMR010000110">
    <property type="protein sequence ID" value="MBO8447553.1"/>
    <property type="molecule type" value="Genomic_DNA"/>
</dbReference>
<evidence type="ECO:0000313" key="1">
    <source>
        <dbReference type="EMBL" id="MBO8447553.1"/>
    </source>
</evidence>
<dbReference type="InterPro" id="IPR006439">
    <property type="entry name" value="HAD-SF_hydro_IA"/>
</dbReference>
<name>A0A9D9EHB9_9BACT</name>
<protein>
    <submittedName>
        <fullName evidence="1">HAD-IA family hydrolase</fullName>
    </submittedName>
</protein>
<dbReference type="AlphaFoldDB" id="A0A9D9EHB9"/>
<proteinExistence type="predicted"/>
<dbReference type="PRINTS" id="PR00413">
    <property type="entry name" value="HADHALOGNASE"/>
</dbReference>
<sequence>MDGVLFDSMPNHAKAWEAAFASVGIEFSPYEAYLQEGRTGASTIQGVYRRLFGRDAGESEIKKLYDIKTSLFESYGEPVAMPGAAEALAVVKQKGLKICIVTGSGQTSLLDTLDKYFPGYFASGNVVSAFDVKRGKPDPEPYLMALQKMDVPAKEAVVIENAPLGVQAAVAAGIFTIAVNTGILKDEDLLQAGADMLLPDMFRLSEMVRAWS</sequence>
<dbReference type="NCBIfam" id="TIGR01509">
    <property type="entry name" value="HAD-SF-IA-v3"/>
    <property type="match status" value="1"/>
</dbReference>
<dbReference type="PANTHER" id="PTHR43481">
    <property type="entry name" value="FRUCTOSE-1-PHOSPHATE PHOSPHATASE"/>
    <property type="match status" value="1"/>
</dbReference>
<accession>A0A9D9EHB9</accession>
<dbReference type="Gene3D" id="3.40.50.1000">
    <property type="entry name" value="HAD superfamily/HAD-like"/>
    <property type="match status" value="1"/>
</dbReference>
<organism evidence="1 2">
    <name type="scientific">Candidatus Enterocola intestinipullorum</name>
    <dbReference type="NCBI Taxonomy" id="2840783"/>
    <lineage>
        <taxon>Bacteria</taxon>
        <taxon>Pseudomonadati</taxon>
        <taxon>Bacteroidota</taxon>
        <taxon>Bacteroidia</taxon>
        <taxon>Bacteroidales</taxon>
        <taxon>Candidatus Enterocola</taxon>
    </lineage>
</organism>
<dbReference type="Proteomes" id="UP000823637">
    <property type="component" value="Unassembled WGS sequence"/>
</dbReference>
<dbReference type="InterPro" id="IPR036412">
    <property type="entry name" value="HAD-like_sf"/>
</dbReference>
<dbReference type="SUPFAM" id="SSF56784">
    <property type="entry name" value="HAD-like"/>
    <property type="match status" value="1"/>
</dbReference>
<evidence type="ECO:0000313" key="2">
    <source>
        <dbReference type="Proteomes" id="UP000823637"/>
    </source>
</evidence>
<dbReference type="GO" id="GO:0050308">
    <property type="term" value="F:sugar-phosphatase activity"/>
    <property type="evidence" value="ECO:0007669"/>
    <property type="project" value="TreeGrafter"/>
</dbReference>
<dbReference type="Gene3D" id="1.10.150.240">
    <property type="entry name" value="Putative phosphatase, domain 2"/>
    <property type="match status" value="1"/>
</dbReference>
<gene>
    <name evidence="1" type="ORF">IAC32_07410</name>
</gene>
<reference evidence="1" key="1">
    <citation type="submission" date="2020-10" db="EMBL/GenBank/DDBJ databases">
        <authorList>
            <person name="Gilroy R."/>
        </authorList>
    </citation>
    <scope>NUCLEOTIDE SEQUENCE</scope>
    <source>
        <strain evidence="1">D3-1215</strain>
    </source>
</reference>
<comment type="caution">
    <text evidence="1">The sequence shown here is derived from an EMBL/GenBank/DDBJ whole genome shotgun (WGS) entry which is preliminary data.</text>
</comment>
<dbReference type="InterPro" id="IPR023214">
    <property type="entry name" value="HAD_sf"/>
</dbReference>
<dbReference type="InterPro" id="IPR023198">
    <property type="entry name" value="PGP-like_dom2"/>
</dbReference>
<keyword evidence="1" id="KW-0378">Hydrolase</keyword>
<reference evidence="1" key="2">
    <citation type="journal article" date="2021" name="PeerJ">
        <title>Extensive microbial diversity within the chicken gut microbiome revealed by metagenomics and culture.</title>
        <authorList>
            <person name="Gilroy R."/>
            <person name="Ravi A."/>
            <person name="Getino M."/>
            <person name="Pursley I."/>
            <person name="Horton D.L."/>
            <person name="Alikhan N.F."/>
            <person name="Baker D."/>
            <person name="Gharbi K."/>
            <person name="Hall N."/>
            <person name="Watson M."/>
            <person name="Adriaenssens E.M."/>
            <person name="Foster-Nyarko E."/>
            <person name="Jarju S."/>
            <person name="Secka A."/>
            <person name="Antonio M."/>
            <person name="Oren A."/>
            <person name="Chaudhuri R.R."/>
            <person name="La Ragione R."/>
            <person name="Hildebrand F."/>
            <person name="Pallen M.J."/>
        </authorList>
    </citation>
    <scope>NUCLEOTIDE SEQUENCE</scope>
    <source>
        <strain evidence="1">D3-1215</strain>
    </source>
</reference>
<dbReference type="Pfam" id="PF00702">
    <property type="entry name" value="Hydrolase"/>
    <property type="match status" value="1"/>
</dbReference>
<dbReference type="PANTHER" id="PTHR43481:SF4">
    <property type="entry name" value="GLYCEROL-1-PHOSPHATE PHOSPHOHYDROLASE 1-RELATED"/>
    <property type="match status" value="1"/>
</dbReference>